<comment type="caution">
    <text evidence="1">The sequence shown here is derived from an EMBL/GenBank/DDBJ whole genome shotgun (WGS) entry which is preliminary data.</text>
</comment>
<evidence type="ECO:0000313" key="1">
    <source>
        <dbReference type="EMBL" id="OGJ01416.1"/>
    </source>
</evidence>
<protein>
    <submittedName>
        <fullName evidence="1">Uncharacterized protein</fullName>
    </submittedName>
</protein>
<dbReference type="EMBL" id="MFVL01000019">
    <property type="protein sequence ID" value="OGJ01416.1"/>
    <property type="molecule type" value="Genomic_DNA"/>
</dbReference>
<proteinExistence type="predicted"/>
<name>A0A1F6Y501_9BACT</name>
<dbReference type="Proteomes" id="UP000177693">
    <property type="component" value="Unassembled WGS sequence"/>
</dbReference>
<sequence>MNDEFLNLYNEFLAYADKGDESGARKFLVDNLTKFPQEVQDKLIFAFFEEALMDETKGMKEIAEIQKQGLAAMSQIDKAKRILEDKIKEKDLRDKLTQ</sequence>
<dbReference type="AlphaFoldDB" id="A0A1F6Y501"/>
<organism evidence="1 2">
    <name type="scientific">Candidatus Nomurabacteria bacterium RIFCSPLOWO2_02_FULL_40_67</name>
    <dbReference type="NCBI Taxonomy" id="1801787"/>
    <lineage>
        <taxon>Bacteria</taxon>
        <taxon>Candidatus Nomuraibacteriota</taxon>
    </lineage>
</organism>
<gene>
    <name evidence="1" type="ORF">A3I23_03605</name>
</gene>
<evidence type="ECO:0000313" key="2">
    <source>
        <dbReference type="Proteomes" id="UP000177693"/>
    </source>
</evidence>
<reference evidence="1 2" key="1">
    <citation type="journal article" date="2016" name="Nat. Commun.">
        <title>Thousands of microbial genomes shed light on interconnected biogeochemical processes in an aquifer system.</title>
        <authorList>
            <person name="Anantharaman K."/>
            <person name="Brown C.T."/>
            <person name="Hug L.A."/>
            <person name="Sharon I."/>
            <person name="Castelle C.J."/>
            <person name="Probst A.J."/>
            <person name="Thomas B.C."/>
            <person name="Singh A."/>
            <person name="Wilkins M.J."/>
            <person name="Karaoz U."/>
            <person name="Brodie E.L."/>
            <person name="Williams K.H."/>
            <person name="Hubbard S.S."/>
            <person name="Banfield J.F."/>
        </authorList>
    </citation>
    <scope>NUCLEOTIDE SEQUENCE [LARGE SCALE GENOMIC DNA]</scope>
</reference>
<accession>A0A1F6Y501</accession>